<organism evidence="5 6">
    <name type="scientific">Schizothecium vesticola</name>
    <dbReference type="NCBI Taxonomy" id="314040"/>
    <lineage>
        <taxon>Eukaryota</taxon>
        <taxon>Fungi</taxon>
        <taxon>Dikarya</taxon>
        <taxon>Ascomycota</taxon>
        <taxon>Pezizomycotina</taxon>
        <taxon>Sordariomycetes</taxon>
        <taxon>Sordariomycetidae</taxon>
        <taxon>Sordariales</taxon>
        <taxon>Schizotheciaceae</taxon>
        <taxon>Schizothecium</taxon>
    </lineage>
</organism>
<comment type="caution">
    <text evidence="5">The sequence shown here is derived from an EMBL/GenBank/DDBJ whole genome shotgun (WGS) entry which is preliminary data.</text>
</comment>
<dbReference type="AlphaFoldDB" id="A0AA40K2G0"/>
<evidence type="ECO:0000313" key="5">
    <source>
        <dbReference type="EMBL" id="KAK0743431.1"/>
    </source>
</evidence>
<dbReference type="Gene3D" id="3.20.20.70">
    <property type="entry name" value="Aldolase class I"/>
    <property type="match status" value="1"/>
</dbReference>
<dbReference type="GO" id="GO:0046166">
    <property type="term" value="P:glyceraldehyde-3-phosphate biosynthetic process"/>
    <property type="evidence" value="ECO:0007669"/>
    <property type="project" value="TreeGrafter"/>
</dbReference>
<protein>
    <recommendedName>
        <fullName evidence="4">Triosephosphate isomerase</fullName>
        <ecNumber evidence="4">5.3.1.1</ecNumber>
    </recommendedName>
</protein>
<dbReference type="GO" id="GO:0005829">
    <property type="term" value="C:cytosol"/>
    <property type="evidence" value="ECO:0007669"/>
    <property type="project" value="TreeGrafter"/>
</dbReference>
<dbReference type="GO" id="GO:0019563">
    <property type="term" value="P:glycerol catabolic process"/>
    <property type="evidence" value="ECO:0007669"/>
    <property type="project" value="TreeGrafter"/>
</dbReference>
<dbReference type="PROSITE" id="PS51440">
    <property type="entry name" value="TIM_2"/>
    <property type="match status" value="1"/>
</dbReference>
<reference evidence="5" key="1">
    <citation type="submission" date="2023-06" db="EMBL/GenBank/DDBJ databases">
        <title>Genome-scale phylogeny and comparative genomics of the fungal order Sordariales.</title>
        <authorList>
            <consortium name="Lawrence Berkeley National Laboratory"/>
            <person name="Hensen N."/>
            <person name="Bonometti L."/>
            <person name="Westerberg I."/>
            <person name="Brannstrom I.O."/>
            <person name="Guillou S."/>
            <person name="Cros-Aarteil S."/>
            <person name="Calhoun S."/>
            <person name="Haridas S."/>
            <person name="Kuo A."/>
            <person name="Mondo S."/>
            <person name="Pangilinan J."/>
            <person name="Riley R."/>
            <person name="LaButti K."/>
            <person name="Andreopoulos B."/>
            <person name="Lipzen A."/>
            <person name="Chen C."/>
            <person name="Yanf M."/>
            <person name="Daum C."/>
            <person name="Ng V."/>
            <person name="Clum A."/>
            <person name="Steindorff A."/>
            <person name="Ohm R."/>
            <person name="Martin F."/>
            <person name="Silar P."/>
            <person name="Natvig D."/>
            <person name="Lalanne C."/>
            <person name="Gautier V."/>
            <person name="Ament-velasquez S.L."/>
            <person name="Kruys A."/>
            <person name="Hutchinson M.I."/>
            <person name="Powell A.J."/>
            <person name="Barry K."/>
            <person name="Miller A.N."/>
            <person name="Grigoriev I.V."/>
            <person name="Debuchy R."/>
            <person name="Gladieux P."/>
            <person name="Thoren M.H."/>
            <person name="Johannesson H."/>
        </authorList>
    </citation>
    <scope>NUCLEOTIDE SEQUENCE</scope>
    <source>
        <strain evidence="5">SMH3187-1</strain>
    </source>
</reference>
<comment type="pathway">
    <text evidence="4">Carbohydrate degradation; glycolysis; D-glyceraldehyde 3-phosphate from glycerone phosphate: step 1/1.</text>
</comment>
<dbReference type="SUPFAM" id="SSF51351">
    <property type="entry name" value="Triosephosphate isomerase (TIM)"/>
    <property type="match status" value="1"/>
</dbReference>
<evidence type="ECO:0000256" key="4">
    <source>
        <dbReference type="RuleBase" id="RU363013"/>
    </source>
</evidence>
<comment type="subunit">
    <text evidence="2">Homodimer.</text>
</comment>
<keyword evidence="6" id="KW-1185">Reference proteome</keyword>
<sequence>MANPRPHRRRLVGVSTKMYFSAARTASYLTSLLDLLAQHQGPELTSLDIFFIPDLLTVAPSAARLSSSSVLLGAQDCAPHPHGPYTGEVSPAVLAELGVRFVELGHAERRRLFGETDADVAAKAAAVVACGMVPLVCVGEVDRRGVDEAVDEVMAQVRGVLEAVGGEAEVVLAYEPVWAIGAEAPAGVEHVVGVVGRVRGSREVEGRKGGVRIVYGGSAGPGLFGRLGGEVDGLFLGRFAHEPEQFYKTICEVAEGGGEGE</sequence>
<dbReference type="PANTHER" id="PTHR21139">
    <property type="entry name" value="TRIOSEPHOSPHATE ISOMERASE"/>
    <property type="match status" value="1"/>
</dbReference>
<dbReference type="GO" id="GO:0006094">
    <property type="term" value="P:gluconeogenesis"/>
    <property type="evidence" value="ECO:0007669"/>
    <property type="project" value="UniProtKB-KW"/>
</dbReference>
<evidence type="ECO:0000256" key="3">
    <source>
        <dbReference type="ARBA" id="ARBA00023235"/>
    </source>
</evidence>
<keyword evidence="3 4" id="KW-0413">Isomerase</keyword>
<comment type="pathway">
    <text evidence="4">Carbohydrate biosynthesis; gluconeogenesis.</text>
</comment>
<dbReference type="InterPro" id="IPR000652">
    <property type="entry name" value="Triosephosphate_isomerase"/>
</dbReference>
<dbReference type="Pfam" id="PF00121">
    <property type="entry name" value="TIM"/>
    <property type="match status" value="1"/>
</dbReference>
<dbReference type="GO" id="GO:0006096">
    <property type="term" value="P:glycolytic process"/>
    <property type="evidence" value="ECO:0007669"/>
    <property type="project" value="UniProtKB-KW"/>
</dbReference>
<gene>
    <name evidence="5" type="ORF">B0T18DRAFT_439349</name>
</gene>
<evidence type="ECO:0000313" key="6">
    <source>
        <dbReference type="Proteomes" id="UP001172155"/>
    </source>
</evidence>
<dbReference type="Proteomes" id="UP001172155">
    <property type="component" value="Unassembled WGS sequence"/>
</dbReference>
<dbReference type="InterPro" id="IPR013785">
    <property type="entry name" value="Aldolase_TIM"/>
</dbReference>
<evidence type="ECO:0000256" key="2">
    <source>
        <dbReference type="ARBA" id="ARBA00011738"/>
    </source>
</evidence>
<dbReference type="CDD" id="cd00311">
    <property type="entry name" value="TIM"/>
    <property type="match status" value="1"/>
</dbReference>
<dbReference type="GO" id="GO:0004807">
    <property type="term" value="F:triose-phosphate isomerase activity"/>
    <property type="evidence" value="ECO:0007669"/>
    <property type="project" value="UniProtKB-EC"/>
</dbReference>
<comment type="similarity">
    <text evidence="1 4">Belongs to the triosephosphate isomerase family.</text>
</comment>
<dbReference type="InterPro" id="IPR035990">
    <property type="entry name" value="TIM_sf"/>
</dbReference>
<keyword evidence="4" id="KW-0324">Glycolysis</keyword>
<keyword evidence="4" id="KW-0312">Gluconeogenesis</keyword>
<proteinExistence type="inferred from homology"/>
<accession>A0AA40K2G0</accession>
<dbReference type="EC" id="5.3.1.1" evidence="4"/>
<dbReference type="PANTHER" id="PTHR21139:SF2">
    <property type="entry name" value="TRIOSEPHOSPHATE ISOMERASE"/>
    <property type="match status" value="1"/>
</dbReference>
<evidence type="ECO:0000256" key="1">
    <source>
        <dbReference type="ARBA" id="ARBA00007422"/>
    </source>
</evidence>
<comment type="catalytic activity">
    <reaction evidence="4">
        <text>D-glyceraldehyde 3-phosphate = dihydroxyacetone phosphate</text>
        <dbReference type="Rhea" id="RHEA:18585"/>
        <dbReference type="ChEBI" id="CHEBI:57642"/>
        <dbReference type="ChEBI" id="CHEBI:59776"/>
        <dbReference type="EC" id="5.3.1.1"/>
    </reaction>
</comment>
<name>A0AA40K2G0_9PEZI</name>
<dbReference type="EMBL" id="JAUKUD010000005">
    <property type="protein sequence ID" value="KAK0743431.1"/>
    <property type="molecule type" value="Genomic_DNA"/>
</dbReference>